<evidence type="ECO:0000313" key="3">
    <source>
        <dbReference type="EMBL" id="QNP44139.1"/>
    </source>
</evidence>
<protein>
    <submittedName>
        <fullName evidence="3">Thiamine phosphate synthase</fullName>
    </submittedName>
</protein>
<evidence type="ECO:0000313" key="4">
    <source>
        <dbReference type="Proteomes" id="UP000516134"/>
    </source>
</evidence>
<gene>
    <name evidence="3" type="ORF">H9L15_06340</name>
</gene>
<organism evidence="3 4">
    <name type="scientific">Sphingomonas daechungensis</name>
    <dbReference type="NCBI Taxonomy" id="1176646"/>
    <lineage>
        <taxon>Bacteria</taxon>
        <taxon>Pseudomonadati</taxon>
        <taxon>Pseudomonadota</taxon>
        <taxon>Alphaproteobacteria</taxon>
        <taxon>Sphingomonadales</taxon>
        <taxon>Sphingomonadaceae</taxon>
        <taxon>Sphingomonas</taxon>
    </lineage>
</organism>
<dbReference type="CDD" id="cd00564">
    <property type="entry name" value="TMP_TenI"/>
    <property type="match status" value="1"/>
</dbReference>
<reference evidence="3 4" key="1">
    <citation type="submission" date="2020-08" db="EMBL/GenBank/DDBJ databases">
        <title>Genome sequence of Sphingomonas daechungensis KACC 18115T.</title>
        <authorList>
            <person name="Hyun D.-W."/>
            <person name="Bae J.-W."/>
        </authorList>
    </citation>
    <scope>NUCLEOTIDE SEQUENCE [LARGE SCALE GENOMIC DNA]</scope>
    <source>
        <strain evidence="3 4">KACC 18115</strain>
    </source>
</reference>
<accession>A0ABX6T3M7</accession>
<dbReference type="EMBL" id="CP060780">
    <property type="protein sequence ID" value="QNP44139.1"/>
    <property type="molecule type" value="Genomic_DNA"/>
</dbReference>
<feature type="domain" description="Thiamine phosphate synthase/TenI" evidence="2">
    <location>
        <begin position="91"/>
        <end position="170"/>
    </location>
</feature>
<sequence length="177" mass="18721">MAPSLADDRRANGRTPVGRHRPAADQACRYRLPTLFGLTRGEEGAGGRIADICHRRSLALAIAADVDLARTLGADLVHNPSGPTIDLPFSRSVHSVEEAEDAKADGATLVFVSPVYPTRSHPGGKALHRPQALRIAKAAGVPAIALGGMDELKSARLEREGFYGWAGIDAWLGGRDA</sequence>
<evidence type="ECO:0000256" key="1">
    <source>
        <dbReference type="SAM" id="MobiDB-lite"/>
    </source>
</evidence>
<dbReference type="SUPFAM" id="SSF51391">
    <property type="entry name" value="Thiamin phosphate synthase"/>
    <property type="match status" value="1"/>
</dbReference>
<name>A0ABX6T3M7_9SPHN</name>
<feature type="compositionally biased region" description="Basic and acidic residues" evidence="1">
    <location>
        <begin position="1"/>
        <end position="11"/>
    </location>
</feature>
<proteinExistence type="predicted"/>
<dbReference type="InterPro" id="IPR013785">
    <property type="entry name" value="Aldolase_TIM"/>
</dbReference>
<evidence type="ECO:0000259" key="2">
    <source>
        <dbReference type="Pfam" id="PF02581"/>
    </source>
</evidence>
<dbReference type="Proteomes" id="UP000516134">
    <property type="component" value="Chromosome"/>
</dbReference>
<dbReference type="InterPro" id="IPR022998">
    <property type="entry name" value="ThiamineP_synth_TenI"/>
</dbReference>
<feature type="region of interest" description="Disordered" evidence="1">
    <location>
        <begin position="1"/>
        <end position="24"/>
    </location>
</feature>
<keyword evidence="4" id="KW-1185">Reference proteome</keyword>
<dbReference type="Gene3D" id="3.20.20.70">
    <property type="entry name" value="Aldolase class I"/>
    <property type="match status" value="1"/>
</dbReference>
<dbReference type="Pfam" id="PF02581">
    <property type="entry name" value="TMP-TENI"/>
    <property type="match status" value="1"/>
</dbReference>
<dbReference type="InterPro" id="IPR036206">
    <property type="entry name" value="ThiamineP_synth_sf"/>
</dbReference>